<evidence type="ECO:0000259" key="3">
    <source>
        <dbReference type="Pfam" id="PF08719"/>
    </source>
</evidence>
<dbReference type="NCBIfam" id="TIGR02464">
    <property type="entry name" value="ribofla_fusion"/>
    <property type="match status" value="1"/>
</dbReference>
<comment type="catalytic activity">
    <reaction evidence="2">
        <text>2,5-diamino-6-hydroxy-4-(5-phosphoribosylamino)-pyrimidine + H2O = 2,5,6-triamino-4-hydroxypyrimidine + D-ribose 5-phosphate</text>
        <dbReference type="Rhea" id="RHEA:23436"/>
        <dbReference type="ChEBI" id="CHEBI:15377"/>
        <dbReference type="ChEBI" id="CHEBI:58614"/>
        <dbReference type="ChEBI" id="CHEBI:78346"/>
        <dbReference type="ChEBI" id="CHEBI:137796"/>
    </reaction>
</comment>
<proteinExistence type="predicted"/>
<dbReference type="RefSeq" id="WP_283423573.1">
    <property type="nucleotide sequence ID" value="NZ_JAYLAA010000022.1"/>
</dbReference>
<evidence type="ECO:0000313" key="4">
    <source>
        <dbReference type="EMBL" id="MEC3875404.1"/>
    </source>
</evidence>
<dbReference type="InterPro" id="IPR037238">
    <property type="entry name" value="YbiA-like_sf"/>
</dbReference>
<dbReference type="CDD" id="cd15457">
    <property type="entry name" value="NADAR"/>
    <property type="match status" value="1"/>
</dbReference>
<gene>
    <name evidence="4" type="ORF">SOP96_06735</name>
</gene>
<comment type="caution">
    <text evidence="4">The sequence shown here is derived from an EMBL/GenBank/DDBJ whole genome shotgun (WGS) entry which is preliminary data.</text>
</comment>
<evidence type="ECO:0000256" key="1">
    <source>
        <dbReference type="ARBA" id="ARBA00000022"/>
    </source>
</evidence>
<dbReference type="EMBL" id="JAYLAA010000022">
    <property type="protein sequence ID" value="MEC3875404.1"/>
    <property type="molecule type" value="Genomic_DNA"/>
</dbReference>
<accession>A0ABU6HQS8</accession>
<protein>
    <submittedName>
        <fullName evidence="4">NADAR family protein</fullName>
    </submittedName>
</protein>
<organism evidence="4 5">
    <name type="scientific">Chryseobacterium salviniae</name>
    <dbReference type="NCBI Taxonomy" id="3101750"/>
    <lineage>
        <taxon>Bacteria</taxon>
        <taxon>Pseudomonadati</taxon>
        <taxon>Bacteroidota</taxon>
        <taxon>Flavobacteriia</taxon>
        <taxon>Flavobacteriales</taxon>
        <taxon>Weeksellaceae</taxon>
        <taxon>Chryseobacterium group</taxon>
        <taxon>Chryseobacterium</taxon>
    </lineage>
</organism>
<evidence type="ECO:0000256" key="2">
    <source>
        <dbReference type="ARBA" id="ARBA00000751"/>
    </source>
</evidence>
<keyword evidence="5" id="KW-1185">Reference proteome</keyword>
<dbReference type="InterPro" id="IPR012816">
    <property type="entry name" value="NADAR"/>
</dbReference>
<name>A0ABU6HQS8_9FLAO</name>
<dbReference type="Gene3D" id="1.10.357.40">
    <property type="entry name" value="YbiA-like"/>
    <property type="match status" value="1"/>
</dbReference>
<comment type="catalytic activity">
    <reaction evidence="1">
        <text>5-amino-6-(5-phospho-D-ribosylamino)uracil + H2O = 5,6-diaminouracil + D-ribose 5-phosphate</text>
        <dbReference type="Rhea" id="RHEA:55020"/>
        <dbReference type="ChEBI" id="CHEBI:15377"/>
        <dbReference type="ChEBI" id="CHEBI:46252"/>
        <dbReference type="ChEBI" id="CHEBI:58453"/>
        <dbReference type="ChEBI" id="CHEBI:78346"/>
    </reaction>
</comment>
<dbReference type="Pfam" id="PF08719">
    <property type="entry name" value="NADAR"/>
    <property type="match status" value="1"/>
</dbReference>
<feature type="domain" description="NADAR" evidence="3">
    <location>
        <begin position="6"/>
        <end position="143"/>
    </location>
</feature>
<dbReference type="SUPFAM" id="SSF143990">
    <property type="entry name" value="YbiA-like"/>
    <property type="match status" value="1"/>
</dbReference>
<dbReference type="Proteomes" id="UP001348397">
    <property type="component" value="Unassembled WGS sequence"/>
</dbReference>
<evidence type="ECO:0000313" key="5">
    <source>
        <dbReference type="Proteomes" id="UP001348397"/>
    </source>
</evidence>
<sequence>MNTIKFYKTDESYGFFSNFSPHPVFIKNELWPTTEHYFQASKFEDNVIRNKIRNIKSPMEAANEGRNRNNKLRQNWEDIKDKIMYEGLYFKFLQHPKLRKELILTGDNILIEHTTNDNYWGDGGDGLGKNKLGILLMNLRKDIKNISPDPDLILPPWIPFPSIDQNDLFWRMGLGEDYLIEWSKYYLRLTDNIIYERNFPENKDWEGIYD</sequence>
<reference evidence="4 5" key="1">
    <citation type="submission" date="2024-01" db="EMBL/GenBank/DDBJ databases">
        <title>Chryseobacterium sp. T9W2-O.</title>
        <authorList>
            <person name="Maltman C."/>
        </authorList>
    </citation>
    <scope>NUCLEOTIDE SEQUENCE [LARGE SCALE GENOMIC DNA]</scope>
    <source>
        <strain evidence="4 5">T9W2-O</strain>
    </source>
</reference>